<comment type="caution">
    <text evidence="1">The sequence shown here is derived from an EMBL/GenBank/DDBJ whole genome shotgun (WGS) entry which is preliminary data.</text>
</comment>
<dbReference type="EMBL" id="JAVRRJ010000008">
    <property type="protein sequence ID" value="KAK5081992.1"/>
    <property type="molecule type" value="Genomic_DNA"/>
</dbReference>
<organism evidence="1 2">
    <name type="scientific">Lithohypha guttulata</name>
    <dbReference type="NCBI Taxonomy" id="1690604"/>
    <lineage>
        <taxon>Eukaryota</taxon>
        <taxon>Fungi</taxon>
        <taxon>Dikarya</taxon>
        <taxon>Ascomycota</taxon>
        <taxon>Pezizomycotina</taxon>
        <taxon>Eurotiomycetes</taxon>
        <taxon>Chaetothyriomycetidae</taxon>
        <taxon>Chaetothyriales</taxon>
        <taxon>Trichomeriaceae</taxon>
        <taxon>Lithohypha</taxon>
    </lineage>
</organism>
<reference evidence="1 2" key="1">
    <citation type="submission" date="2023-08" db="EMBL/GenBank/DDBJ databases">
        <title>Black Yeasts Isolated from many extreme environments.</title>
        <authorList>
            <person name="Coleine C."/>
            <person name="Stajich J.E."/>
            <person name="Selbmann L."/>
        </authorList>
    </citation>
    <scope>NUCLEOTIDE SEQUENCE [LARGE SCALE GENOMIC DNA]</scope>
    <source>
        <strain evidence="1 2">CCFEE 5910</strain>
    </source>
</reference>
<dbReference type="AlphaFoldDB" id="A0AAN7SUI1"/>
<accession>A0AAN7SUI1</accession>
<evidence type="ECO:0000313" key="2">
    <source>
        <dbReference type="Proteomes" id="UP001309876"/>
    </source>
</evidence>
<keyword evidence="2" id="KW-1185">Reference proteome</keyword>
<protein>
    <submittedName>
        <fullName evidence="1">Uncharacterized protein</fullName>
    </submittedName>
</protein>
<name>A0AAN7SUI1_9EURO</name>
<evidence type="ECO:0000313" key="1">
    <source>
        <dbReference type="EMBL" id="KAK5081992.1"/>
    </source>
</evidence>
<gene>
    <name evidence="1" type="ORF">LTR05_007134</name>
</gene>
<proteinExistence type="predicted"/>
<sequence>MSQIEPFTVATIPKEISTFEAAKEVIALKVLLTLQKSEHLDDTNEAGRQLATYRKNLAWTLIQPPGCALRRESWRWIMMIAERFPSVIVTIVQTYIAEAKAIREFLKQEHVKQVEAWMGTLFEETSAGNSSLSWMATGWAATSRVQDAASAMLHHCAILKLLEKMLAGWHEGNEEARDAVRAL</sequence>
<dbReference type="Proteomes" id="UP001309876">
    <property type="component" value="Unassembled WGS sequence"/>
</dbReference>